<sequence>MHFTHPIDHNKFVLITKSAEMKAYIQNSSREAFFEIFWLMKSTGVDDKGNFLPESSVYLIPPLRSTTLHFSGGGTGLIAFRREYLEEDDKEYALDVFNLFQMQAENLWLPLSTSTSSMLGHVVRLMEYEYTHQKGTYLALKALLKVFLLHLIRIHQNAFLDQSLDQKRIYEIKKLLDRYFNKERKVHFYAEKVGLSPKRLNQILLKNIKKTMTQLVHDRLVLEAKRKIVSSDLTIKEIAYTLNFTDHSYFGRFFKKQTGLSPQAYKASEARENRINKVDNIEPTKGIEATKENFE</sequence>
<protein>
    <submittedName>
        <fullName evidence="5">AraC-like DNA-binding protein</fullName>
    </submittedName>
</protein>
<dbReference type="GO" id="GO:0003700">
    <property type="term" value="F:DNA-binding transcription factor activity"/>
    <property type="evidence" value="ECO:0007669"/>
    <property type="project" value="InterPro"/>
</dbReference>
<dbReference type="PANTHER" id="PTHR43280:SF32">
    <property type="entry name" value="TRANSCRIPTIONAL REGULATORY PROTEIN"/>
    <property type="match status" value="1"/>
</dbReference>
<evidence type="ECO:0000313" key="6">
    <source>
        <dbReference type="Proteomes" id="UP000245880"/>
    </source>
</evidence>
<dbReference type="PROSITE" id="PS01124">
    <property type="entry name" value="HTH_ARAC_FAMILY_2"/>
    <property type="match status" value="1"/>
</dbReference>
<reference evidence="5 6" key="1">
    <citation type="submission" date="2018-03" db="EMBL/GenBank/DDBJ databases">
        <title>Genomic Encyclopedia of Archaeal and Bacterial Type Strains, Phase II (KMG-II): from individual species to whole genera.</title>
        <authorList>
            <person name="Goeker M."/>
        </authorList>
    </citation>
    <scope>NUCLEOTIDE SEQUENCE [LARGE SCALE GENOMIC DNA]</scope>
    <source>
        <strain evidence="5 6">DSM 100346</strain>
    </source>
</reference>
<dbReference type="OrthoDB" id="9793451at2"/>
<keyword evidence="2 5" id="KW-0238">DNA-binding</keyword>
<dbReference type="GO" id="GO:0043565">
    <property type="term" value="F:sequence-specific DNA binding"/>
    <property type="evidence" value="ECO:0007669"/>
    <property type="project" value="InterPro"/>
</dbReference>
<dbReference type="Gene3D" id="1.10.10.60">
    <property type="entry name" value="Homeodomain-like"/>
    <property type="match status" value="1"/>
</dbReference>
<evidence type="ECO:0000256" key="3">
    <source>
        <dbReference type="ARBA" id="ARBA00023163"/>
    </source>
</evidence>
<accession>A0A316AMH2</accession>
<gene>
    <name evidence="5" type="ORF">CLV98_1033</name>
</gene>
<dbReference type="Pfam" id="PF12833">
    <property type="entry name" value="HTH_18"/>
    <property type="match status" value="1"/>
</dbReference>
<dbReference type="SMART" id="SM00342">
    <property type="entry name" value="HTH_ARAC"/>
    <property type="match status" value="1"/>
</dbReference>
<dbReference type="Proteomes" id="UP000245880">
    <property type="component" value="Unassembled WGS sequence"/>
</dbReference>
<evidence type="ECO:0000259" key="4">
    <source>
        <dbReference type="PROSITE" id="PS01124"/>
    </source>
</evidence>
<dbReference type="RefSeq" id="WP_109673590.1">
    <property type="nucleotide sequence ID" value="NZ_QGDT01000003.1"/>
</dbReference>
<name>A0A316AMH2_9BACT</name>
<keyword evidence="6" id="KW-1185">Reference proteome</keyword>
<evidence type="ECO:0000256" key="1">
    <source>
        <dbReference type="ARBA" id="ARBA00023015"/>
    </source>
</evidence>
<organism evidence="5 6">
    <name type="scientific">Dyadobacter jejuensis</name>
    <dbReference type="NCBI Taxonomy" id="1082580"/>
    <lineage>
        <taxon>Bacteria</taxon>
        <taxon>Pseudomonadati</taxon>
        <taxon>Bacteroidota</taxon>
        <taxon>Cytophagia</taxon>
        <taxon>Cytophagales</taxon>
        <taxon>Spirosomataceae</taxon>
        <taxon>Dyadobacter</taxon>
    </lineage>
</organism>
<dbReference type="SUPFAM" id="SSF46689">
    <property type="entry name" value="Homeodomain-like"/>
    <property type="match status" value="1"/>
</dbReference>
<dbReference type="InterPro" id="IPR018060">
    <property type="entry name" value="HTH_AraC"/>
</dbReference>
<keyword evidence="1" id="KW-0805">Transcription regulation</keyword>
<dbReference type="PANTHER" id="PTHR43280">
    <property type="entry name" value="ARAC-FAMILY TRANSCRIPTIONAL REGULATOR"/>
    <property type="match status" value="1"/>
</dbReference>
<dbReference type="EMBL" id="QGDT01000003">
    <property type="protein sequence ID" value="PWJ58638.1"/>
    <property type="molecule type" value="Genomic_DNA"/>
</dbReference>
<proteinExistence type="predicted"/>
<evidence type="ECO:0000313" key="5">
    <source>
        <dbReference type="EMBL" id="PWJ58638.1"/>
    </source>
</evidence>
<comment type="caution">
    <text evidence="5">The sequence shown here is derived from an EMBL/GenBank/DDBJ whole genome shotgun (WGS) entry which is preliminary data.</text>
</comment>
<keyword evidence="3" id="KW-0804">Transcription</keyword>
<dbReference type="AlphaFoldDB" id="A0A316AMH2"/>
<dbReference type="InterPro" id="IPR020449">
    <property type="entry name" value="Tscrpt_reg_AraC-type_HTH"/>
</dbReference>
<dbReference type="PRINTS" id="PR00032">
    <property type="entry name" value="HTHARAC"/>
</dbReference>
<feature type="domain" description="HTH araC/xylS-type" evidence="4">
    <location>
        <begin position="170"/>
        <end position="268"/>
    </location>
</feature>
<dbReference type="InterPro" id="IPR009057">
    <property type="entry name" value="Homeodomain-like_sf"/>
</dbReference>
<evidence type="ECO:0000256" key="2">
    <source>
        <dbReference type="ARBA" id="ARBA00023125"/>
    </source>
</evidence>